<gene>
    <name evidence="1" type="ORF">LNINA_LOCUS15082</name>
</gene>
<organism evidence="1 2">
    <name type="scientific">Leptosia nina</name>
    <dbReference type="NCBI Taxonomy" id="320188"/>
    <lineage>
        <taxon>Eukaryota</taxon>
        <taxon>Metazoa</taxon>
        <taxon>Ecdysozoa</taxon>
        <taxon>Arthropoda</taxon>
        <taxon>Hexapoda</taxon>
        <taxon>Insecta</taxon>
        <taxon>Pterygota</taxon>
        <taxon>Neoptera</taxon>
        <taxon>Endopterygota</taxon>
        <taxon>Lepidoptera</taxon>
        <taxon>Glossata</taxon>
        <taxon>Ditrysia</taxon>
        <taxon>Papilionoidea</taxon>
        <taxon>Pieridae</taxon>
        <taxon>Pierinae</taxon>
        <taxon>Leptosia</taxon>
    </lineage>
</organism>
<comment type="caution">
    <text evidence="1">The sequence shown here is derived from an EMBL/GenBank/DDBJ whole genome shotgun (WGS) entry which is preliminary data.</text>
</comment>
<accession>A0AAV1K3K3</accession>
<name>A0AAV1K3K3_9NEOP</name>
<dbReference type="AlphaFoldDB" id="A0AAV1K3K3"/>
<dbReference type="EMBL" id="CAVLEF010000283">
    <property type="protein sequence ID" value="CAK1556322.1"/>
    <property type="molecule type" value="Genomic_DNA"/>
</dbReference>
<proteinExistence type="predicted"/>
<sequence length="145" mass="16752">MVVRVNFRPRSSTKGTNMNGFSIYNNSIVLLFGTMILFLMTSLAFSAPMESEDEQSENTLIGRAVLGDGDLTWDAINTAALRKMIMQMDAEERLGMNRETRSWPRQSRGWGARNLDGQMNRPWRADKRQARFRQCYFNPISCFRK</sequence>
<protein>
    <recommendedName>
        <fullName evidence="3">Allatostatin C</fullName>
    </recommendedName>
</protein>
<keyword evidence="2" id="KW-1185">Reference proteome</keyword>
<dbReference type="Proteomes" id="UP001497472">
    <property type="component" value="Unassembled WGS sequence"/>
</dbReference>
<evidence type="ECO:0000313" key="2">
    <source>
        <dbReference type="Proteomes" id="UP001497472"/>
    </source>
</evidence>
<reference evidence="1 2" key="1">
    <citation type="submission" date="2023-11" db="EMBL/GenBank/DDBJ databases">
        <authorList>
            <person name="Okamura Y."/>
        </authorList>
    </citation>
    <scope>NUCLEOTIDE SEQUENCE [LARGE SCALE GENOMIC DNA]</scope>
</reference>
<evidence type="ECO:0008006" key="3">
    <source>
        <dbReference type="Google" id="ProtNLM"/>
    </source>
</evidence>
<evidence type="ECO:0000313" key="1">
    <source>
        <dbReference type="EMBL" id="CAK1556322.1"/>
    </source>
</evidence>